<accession>A0A9D9E3S3</accession>
<dbReference type="Proteomes" id="UP000823614">
    <property type="component" value="Unassembled WGS sequence"/>
</dbReference>
<dbReference type="AlphaFoldDB" id="A0A9D9E3S3"/>
<evidence type="ECO:0000256" key="1">
    <source>
        <dbReference type="SAM" id="Phobius"/>
    </source>
</evidence>
<keyword evidence="1" id="KW-0812">Transmembrane</keyword>
<reference evidence="2" key="2">
    <citation type="journal article" date="2021" name="PeerJ">
        <title>Extensive microbial diversity within the chicken gut microbiome revealed by metagenomics and culture.</title>
        <authorList>
            <person name="Gilroy R."/>
            <person name="Ravi A."/>
            <person name="Getino M."/>
            <person name="Pursley I."/>
            <person name="Horton D.L."/>
            <person name="Alikhan N.F."/>
            <person name="Baker D."/>
            <person name="Gharbi K."/>
            <person name="Hall N."/>
            <person name="Watson M."/>
            <person name="Adriaenssens E.M."/>
            <person name="Foster-Nyarko E."/>
            <person name="Jarju S."/>
            <person name="Secka A."/>
            <person name="Antonio M."/>
            <person name="Oren A."/>
            <person name="Chaudhuri R.R."/>
            <person name="La Ragione R."/>
            <person name="Hildebrand F."/>
            <person name="Pallen M.J."/>
        </authorList>
    </citation>
    <scope>NUCLEOTIDE SEQUENCE</scope>
    <source>
        <strain evidence="2">C6-149</strain>
    </source>
</reference>
<evidence type="ECO:0000313" key="2">
    <source>
        <dbReference type="EMBL" id="MBO8440877.1"/>
    </source>
</evidence>
<keyword evidence="1" id="KW-1133">Transmembrane helix</keyword>
<evidence type="ECO:0000313" key="3">
    <source>
        <dbReference type="Proteomes" id="UP000823614"/>
    </source>
</evidence>
<feature type="transmembrane region" description="Helical" evidence="1">
    <location>
        <begin position="37"/>
        <end position="56"/>
    </location>
</feature>
<sequence length="59" mass="7269">MVLNSEYLVFETDNNKDKINYVYDPKKRKYVFVANNFWQWISHYWIIIPIIIVLLFKAL</sequence>
<protein>
    <submittedName>
        <fullName evidence="2">Uncharacterized protein</fullName>
    </submittedName>
</protein>
<proteinExistence type="predicted"/>
<comment type="caution">
    <text evidence="2">The sequence shown here is derived from an EMBL/GenBank/DDBJ whole genome shotgun (WGS) entry which is preliminary data.</text>
</comment>
<dbReference type="EMBL" id="JADIMP010000006">
    <property type="protein sequence ID" value="MBO8440877.1"/>
    <property type="molecule type" value="Genomic_DNA"/>
</dbReference>
<reference evidence="2" key="1">
    <citation type="submission" date="2020-10" db="EMBL/GenBank/DDBJ databases">
        <authorList>
            <person name="Gilroy R."/>
        </authorList>
    </citation>
    <scope>NUCLEOTIDE SEQUENCE</scope>
    <source>
        <strain evidence="2">C6-149</strain>
    </source>
</reference>
<keyword evidence="1" id="KW-0472">Membrane</keyword>
<organism evidence="2 3">
    <name type="scientific">Candidatus Gallilactobacillus intestinavium</name>
    <dbReference type="NCBI Taxonomy" id="2840838"/>
    <lineage>
        <taxon>Bacteria</taxon>
        <taxon>Bacillati</taxon>
        <taxon>Bacillota</taxon>
        <taxon>Bacilli</taxon>
        <taxon>Lactobacillales</taxon>
        <taxon>Lactobacillaceae</taxon>
        <taxon>Lactobacillaceae incertae sedis</taxon>
        <taxon>Candidatus Gallilactobacillus</taxon>
    </lineage>
</organism>
<gene>
    <name evidence="2" type="ORF">IAA89_00270</name>
</gene>
<name>A0A9D9E3S3_9LACO</name>